<feature type="region of interest" description="Disordered" evidence="1">
    <location>
        <begin position="1"/>
        <end position="21"/>
    </location>
</feature>
<gene>
    <name evidence="3" type="ORF">RM555_20465</name>
</gene>
<dbReference type="EMBL" id="JAVRFL010000024">
    <property type="protein sequence ID" value="MDT0531361.1"/>
    <property type="molecule type" value="Genomic_DNA"/>
</dbReference>
<dbReference type="RefSeq" id="WP_311413241.1">
    <property type="nucleotide sequence ID" value="NZ_JAVRFL010000024.1"/>
</dbReference>
<protein>
    <submittedName>
        <fullName evidence="3">Helix-turn-helix transcriptional regulator</fullName>
    </submittedName>
</protein>
<reference evidence="3" key="1">
    <citation type="submission" date="2023-09" db="EMBL/GenBank/DDBJ databases">
        <title>30 novel species of actinomycetes from the DSMZ collection.</title>
        <authorList>
            <person name="Nouioui I."/>
        </authorList>
    </citation>
    <scope>NUCLEOTIDE SEQUENCE</scope>
    <source>
        <strain evidence="3">DSM 115977</strain>
    </source>
</reference>
<dbReference type="InterPro" id="IPR001387">
    <property type="entry name" value="Cro/C1-type_HTH"/>
</dbReference>
<organism evidence="3 4">
    <name type="scientific">Micromonospora reichwaldensis</name>
    <dbReference type="NCBI Taxonomy" id="3075516"/>
    <lineage>
        <taxon>Bacteria</taxon>
        <taxon>Bacillati</taxon>
        <taxon>Actinomycetota</taxon>
        <taxon>Actinomycetes</taxon>
        <taxon>Micromonosporales</taxon>
        <taxon>Micromonosporaceae</taxon>
        <taxon>Micromonospora</taxon>
    </lineage>
</organism>
<evidence type="ECO:0000313" key="4">
    <source>
        <dbReference type="Proteomes" id="UP001180973"/>
    </source>
</evidence>
<dbReference type="PROSITE" id="PS50943">
    <property type="entry name" value="HTH_CROC1"/>
    <property type="match status" value="1"/>
</dbReference>
<evidence type="ECO:0000259" key="2">
    <source>
        <dbReference type="PROSITE" id="PS50943"/>
    </source>
</evidence>
<evidence type="ECO:0000313" key="3">
    <source>
        <dbReference type="EMBL" id="MDT0531361.1"/>
    </source>
</evidence>
<keyword evidence="4" id="KW-1185">Reference proteome</keyword>
<accession>A0ABU2WZJ5</accession>
<dbReference type="CDD" id="cd00093">
    <property type="entry name" value="HTH_XRE"/>
    <property type="match status" value="1"/>
</dbReference>
<proteinExistence type="predicted"/>
<evidence type="ECO:0000256" key="1">
    <source>
        <dbReference type="SAM" id="MobiDB-lite"/>
    </source>
</evidence>
<sequence length="167" mass="18632">MSTNTNNAGREGPGSETGSPHLTELVRQLKLTYRQAGNPSYRTIIRTTSIGLSTSTISRIFTARKPPKWENLTELLLALGVSREDIKTTWHRLWMLADNEANPLTGTDNAGGELLPAGRRPKDVEVCHRCGAWIADTAMHTRWHAGVARVEMPPNEQKPVNVARRRR</sequence>
<dbReference type="Proteomes" id="UP001180973">
    <property type="component" value="Unassembled WGS sequence"/>
</dbReference>
<comment type="caution">
    <text evidence="3">The sequence shown here is derived from an EMBL/GenBank/DDBJ whole genome shotgun (WGS) entry which is preliminary data.</text>
</comment>
<feature type="domain" description="HTH cro/C1-type" evidence="2">
    <location>
        <begin position="50"/>
        <end position="86"/>
    </location>
</feature>
<name>A0ABU2WZJ5_9ACTN</name>